<dbReference type="Pfam" id="PF13205">
    <property type="entry name" value="Big_5"/>
    <property type="match status" value="1"/>
</dbReference>
<evidence type="ECO:0000313" key="3">
    <source>
        <dbReference type="EMBL" id="MVO09820.1"/>
    </source>
</evidence>
<accession>A0A6I4IJ93</accession>
<comment type="caution">
    <text evidence="3">The sequence shown here is derived from an EMBL/GenBank/DDBJ whole genome shotgun (WGS) entry which is preliminary data.</text>
</comment>
<evidence type="ECO:0000256" key="1">
    <source>
        <dbReference type="ARBA" id="ARBA00022729"/>
    </source>
</evidence>
<evidence type="ECO:0000313" key="4">
    <source>
        <dbReference type="Proteomes" id="UP000431264"/>
    </source>
</evidence>
<reference evidence="4" key="1">
    <citation type="submission" date="2019-05" db="EMBL/GenBank/DDBJ databases">
        <title>Flavobacterium profundi sp. nov., isolated from a deep-sea seamount.</title>
        <authorList>
            <person name="Zhang D.-C."/>
        </authorList>
    </citation>
    <scope>NUCLEOTIDE SEQUENCE [LARGE SCALE GENOMIC DNA]</scope>
    <source>
        <strain evidence="4">TP390</strain>
    </source>
</reference>
<gene>
    <name evidence="3" type="ORF">GOQ30_11680</name>
</gene>
<proteinExistence type="predicted"/>
<dbReference type="AlphaFoldDB" id="A0A6I4IJ93"/>
<dbReference type="InterPro" id="IPR032812">
    <property type="entry name" value="SbsA_Ig"/>
</dbReference>
<organism evidence="3 4">
    <name type="scientific">Flavobacterium profundi</name>
    <dbReference type="NCBI Taxonomy" id="1774945"/>
    <lineage>
        <taxon>Bacteria</taxon>
        <taxon>Pseudomonadati</taxon>
        <taxon>Bacteroidota</taxon>
        <taxon>Flavobacteriia</taxon>
        <taxon>Flavobacteriales</taxon>
        <taxon>Flavobacteriaceae</taxon>
        <taxon>Flavobacterium</taxon>
    </lineage>
</organism>
<protein>
    <recommendedName>
        <fullName evidence="2">SbsA Ig-like domain-containing protein</fullName>
    </recommendedName>
</protein>
<feature type="domain" description="SbsA Ig-like" evidence="2">
    <location>
        <begin position="34"/>
        <end position="136"/>
    </location>
</feature>
<dbReference type="RefSeq" id="WP_140998194.1">
    <property type="nucleotide sequence ID" value="NZ_VDCZ01000008.1"/>
</dbReference>
<keyword evidence="4" id="KW-1185">Reference proteome</keyword>
<name>A0A6I4IJ93_9FLAO</name>
<evidence type="ECO:0000259" key="2">
    <source>
        <dbReference type="Pfam" id="PF13205"/>
    </source>
</evidence>
<sequence length="536" mass="61342">MKNIYIITFGVILSLLVLTSSCAKRGIITGGSKDTIAPKIISSSPENFSTNFKGNEIRIVFDELIKVKNINKQLIISPPFKTQPIIVPQGSASKFISIKILDTLKPNTTYSFNFGQSITDNNEGNPYSQFKYVFSTGSYIDSLTLVGKIKDAYEEKPDNFVSIQLYDATTFKDSTIFNETPLYVTNTLDSLKFFAFENIKAGAYKIIALKDNNNNYKFDPKSDKIAFLEQTISLPNDTVYELELFKEKTIFKAEKPIQQSNNKFYMGFQGNPEKTTITATNGSETIPLKMTKYPEKGKDSIQIFIPTIQADSLQFTIENGNYSKTFTSKIKELKQTDSLGIQTSQRNLNFRDAFVVKTKTPLVNIDKSKINLMNKDSIALDFTFEYQEYQQEIVFDFKKDENQKYTLNFLPEAVEDFYNTKNDSLSFSFTTKALSDYGNLNVTVKNANRFPFILQILTDKGEVVASESRENNEPVYFESIEPRIYTLRIIYDDNKNGIWDTGNYLEKKQAEQIIYYSKKIDVRANWDVEQEFRIGD</sequence>
<dbReference type="EMBL" id="WQLW01000008">
    <property type="protein sequence ID" value="MVO09820.1"/>
    <property type="molecule type" value="Genomic_DNA"/>
</dbReference>
<dbReference type="OrthoDB" id="9809989at2"/>
<keyword evidence="1" id="KW-0732">Signal</keyword>
<dbReference type="Proteomes" id="UP000431264">
    <property type="component" value="Unassembled WGS sequence"/>
</dbReference>
<dbReference type="PROSITE" id="PS51257">
    <property type="entry name" value="PROKAR_LIPOPROTEIN"/>
    <property type="match status" value="1"/>
</dbReference>